<accession>A0A8J7LHQ7</accession>
<evidence type="ECO:0000256" key="1">
    <source>
        <dbReference type="ARBA" id="ARBA00022553"/>
    </source>
</evidence>
<dbReference type="Proteomes" id="UP000662314">
    <property type="component" value="Unassembled WGS sequence"/>
</dbReference>
<evidence type="ECO:0000313" key="4">
    <source>
        <dbReference type="EMBL" id="MBH8574284.1"/>
    </source>
</evidence>
<sequence length="145" mass="16408">MAIDRMSNRESELNSLQRLLGIRILLVEDEPDIADLFVYILEAAGAEVMTFIDAETALASLEAVYPDVLVCNIKLPTHDGNWLIKQLRMHSSVFLQQLPAIAVTSYTREISDRKALTAGFDRFMVKLDRPEEIVEEIVYLLSTHS</sequence>
<dbReference type="Gene3D" id="3.40.50.2300">
    <property type="match status" value="1"/>
</dbReference>
<protein>
    <submittedName>
        <fullName evidence="4">Response regulator</fullName>
    </submittedName>
</protein>
<dbReference type="SMART" id="SM00448">
    <property type="entry name" value="REC"/>
    <property type="match status" value="1"/>
</dbReference>
<dbReference type="InterPro" id="IPR011006">
    <property type="entry name" value="CheY-like_superfamily"/>
</dbReference>
<dbReference type="PANTHER" id="PTHR44591:SF3">
    <property type="entry name" value="RESPONSE REGULATORY DOMAIN-CONTAINING PROTEIN"/>
    <property type="match status" value="1"/>
</dbReference>
<dbReference type="InterPro" id="IPR001789">
    <property type="entry name" value="Sig_transdc_resp-reg_receiver"/>
</dbReference>
<name>A0A8J7LHQ7_9NOST</name>
<dbReference type="PROSITE" id="PS50110">
    <property type="entry name" value="RESPONSE_REGULATORY"/>
    <property type="match status" value="1"/>
</dbReference>
<proteinExistence type="predicted"/>
<dbReference type="GO" id="GO:0000160">
    <property type="term" value="P:phosphorelay signal transduction system"/>
    <property type="evidence" value="ECO:0007669"/>
    <property type="project" value="InterPro"/>
</dbReference>
<comment type="caution">
    <text evidence="2">Lacks conserved residue(s) required for the propagation of feature annotation.</text>
</comment>
<dbReference type="RefSeq" id="WP_214433100.1">
    <property type="nucleotide sequence ID" value="NZ_CAWPUQ010000300.1"/>
</dbReference>
<feature type="domain" description="Response regulatory" evidence="3">
    <location>
        <begin position="23"/>
        <end position="141"/>
    </location>
</feature>
<dbReference type="EMBL" id="JAECZA010000064">
    <property type="protein sequence ID" value="MBH8574284.1"/>
    <property type="molecule type" value="Genomic_DNA"/>
</dbReference>
<dbReference type="Pfam" id="PF00072">
    <property type="entry name" value="Response_reg"/>
    <property type="match status" value="1"/>
</dbReference>
<gene>
    <name evidence="4" type="ORF">I8752_14905</name>
</gene>
<keyword evidence="5" id="KW-1185">Reference proteome</keyword>
<reference evidence="4 5" key="1">
    <citation type="journal article" date="2021" name="Int. J. Syst. Evol. Microbiol.">
        <title>Amazonocrinis nigriterrae gen. nov., sp. nov., Atlanticothrix silvestris gen. nov., sp. nov. and Dendronalium phyllosphericum gen. nov., sp. nov., nostocacean cyanobacteria from Brazilian environments.</title>
        <authorList>
            <person name="Alvarenga D.O."/>
            <person name="Andreote A.P.D."/>
            <person name="Branco L.H.Z."/>
            <person name="Delbaje E."/>
            <person name="Cruz R.B."/>
            <person name="Varani A.M."/>
            <person name="Fiore M.F."/>
        </authorList>
    </citation>
    <scope>NUCLEOTIDE SEQUENCE [LARGE SCALE GENOMIC DNA]</scope>
    <source>
        <strain evidence="4 5">CENA369</strain>
    </source>
</reference>
<keyword evidence="1" id="KW-0597">Phosphoprotein</keyword>
<organism evidence="4 5">
    <name type="scientific">Dendronalium phyllosphericum CENA369</name>
    <dbReference type="NCBI Taxonomy" id="1725256"/>
    <lineage>
        <taxon>Bacteria</taxon>
        <taxon>Bacillati</taxon>
        <taxon>Cyanobacteriota</taxon>
        <taxon>Cyanophyceae</taxon>
        <taxon>Nostocales</taxon>
        <taxon>Nostocaceae</taxon>
        <taxon>Dendronalium</taxon>
        <taxon>Dendronalium phyllosphericum</taxon>
    </lineage>
</organism>
<comment type="caution">
    <text evidence="4">The sequence shown here is derived from an EMBL/GenBank/DDBJ whole genome shotgun (WGS) entry which is preliminary data.</text>
</comment>
<dbReference type="InterPro" id="IPR050595">
    <property type="entry name" value="Bact_response_regulator"/>
</dbReference>
<evidence type="ECO:0000259" key="3">
    <source>
        <dbReference type="PROSITE" id="PS50110"/>
    </source>
</evidence>
<dbReference type="PANTHER" id="PTHR44591">
    <property type="entry name" value="STRESS RESPONSE REGULATOR PROTEIN 1"/>
    <property type="match status" value="1"/>
</dbReference>
<dbReference type="AlphaFoldDB" id="A0A8J7LHQ7"/>
<evidence type="ECO:0000256" key="2">
    <source>
        <dbReference type="PROSITE-ProRule" id="PRU00169"/>
    </source>
</evidence>
<evidence type="ECO:0000313" key="5">
    <source>
        <dbReference type="Proteomes" id="UP000662314"/>
    </source>
</evidence>
<dbReference type="SUPFAM" id="SSF52172">
    <property type="entry name" value="CheY-like"/>
    <property type="match status" value="1"/>
</dbReference>